<dbReference type="GO" id="GO:0005524">
    <property type="term" value="F:ATP binding"/>
    <property type="evidence" value="ECO:0007669"/>
    <property type="project" value="UniProtKB-KW"/>
</dbReference>
<dbReference type="Gene3D" id="3.40.50.300">
    <property type="entry name" value="P-loop containing nucleotide triphosphate hydrolases"/>
    <property type="match status" value="2"/>
</dbReference>
<dbReference type="InterPro" id="IPR002999">
    <property type="entry name" value="Tudor"/>
</dbReference>
<comment type="catalytic activity">
    <reaction evidence="7">
        <text>ATP + H2O = ADP + phosphate + H(+)</text>
        <dbReference type="Rhea" id="RHEA:13065"/>
        <dbReference type="ChEBI" id="CHEBI:15377"/>
        <dbReference type="ChEBI" id="CHEBI:15378"/>
        <dbReference type="ChEBI" id="CHEBI:30616"/>
        <dbReference type="ChEBI" id="CHEBI:43474"/>
        <dbReference type="ChEBI" id="CHEBI:456216"/>
        <dbReference type="EC" id="3.6.4.13"/>
    </reaction>
</comment>
<dbReference type="PANTHER" id="PTHR22655">
    <property type="entry name" value="ATP-DEPENDENT RNA HELICASE TDRD12-RELATED"/>
    <property type="match status" value="1"/>
</dbReference>
<dbReference type="Gene3D" id="2.30.30.140">
    <property type="match status" value="2"/>
</dbReference>
<feature type="zinc finger region" description="C3H1-type" evidence="8">
    <location>
        <begin position="919"/>
        <end position="947"/>
    </location>
</feature>
<evidence type="ECO:0000256" key="6">
    <source>
        <dbReference type="ARBA" id="ARBA00022840"/>
    </source>
</evidence>
<keyword evidence="5" id="KW-0347">Helicase</keyword>
<evidence type="ECO:0000256" key="4">
    <source>
        <dbReference type="ARBA" id="ARBA00022801"/>
    </source>
</evidence>
<evidence type="ECO:0000256" key="3">
    <source>
        <dbReference type="ARBA" id="ARBA00022741"/>
    </source>
</evidence>
<evidence type="ECO:0000313" key="12">
    <source>
        <dbReference type="Proteomes" id="UP000822369"/>
    </source>
</evidence>
<evidence type="ECO:0000256" key="9">
    <source>
        <dbReference type="SAM" id="MobiDB-lite"/>
    </source>
</evidence>
<evidence type="ECO:0000256" key="2">
    <source>
        <dbReference type="ARBA" id="ARBA00022737"/>
    </source>
</evidence>
<dbReference type="GeneID" id="107382257"/>
<dbReference type="GO" id="GO:0016787">
    <property type="term" value="F:hydrolase activity"/>
    <property type="evidence" value="ECO:0007669"/>
    <property type="project" value="UniProtKB-KW"/>
</dbReference>
<evidence type="ECO:0000259" key="10">
    <source>
        <dbReference type="PROSITE" id="PS50103"/>
    </source>
</evidence>
<feature type="compositionally biased region" description="Acidic residues" evidence="9">
    <location>
        <begin position="317"/>
        <end position="326"/>
    </location>
</feature>
<name>A0A9D2Y358_NOTFU</name>
<protein>
    <recommendedName>
        <fullName evidence="1">RNA helicase</fullName>
        <ecNumber evidence="1">3.6.4.13</ecNumber>
    </recommendedName>
</protein>
<dbReference type="EC" id="3.6.4.13" evidence="1"/>
<dbReference type="EMBL" id="JAAVVJ010000010">
    <property type="protein sequence ID" value="KAF7213177.1"/>
    <property type="molecule type" value="Genomic_DNA"/>
</dbReference>
<accession>A0A9D2Y358</accession>
<evidence type="ECO:0000256" key="7">
    <source>
        <dbReference type="ARBA" id="ARBA00047984"/>
    </source>
</evidence>
<dbReference type="GO" id="GO:0008270">
    <property type="term" value="F:zinc ion binding"/>
    <property type="evidence" value="ECO:0007669"/>
    <property type="project" value="UniProtKB-KW"/>
</dbReference>
<keyword evidence="4" id="KW-0378">Hydrolase</keyword>
<dbReference type="RefSeq" id="XP_054607685.2">
    <property type="nucleotide sequence ID" value="XM_054751710.2"/>
</dbReference>
<sequence>MKRRALTDYKSWEMSKISILKVENPSCLWGRLTEMTEHYSSLWIKMNQFYGDVTLVKQKQKPTSLEKGQVYVVFWTVKNLWCRALVESTIMDSLSCQACCLLVDHGERIMVSSEQVYVALSSFLQLPAWVRKFRLARIKPTTMKISLYKEKAKLKPSASWNSSATLYLHNLLLASTQTEAALLEMESDSTPIELYLTIDNVKICVNDDLVGKMFAYYTRDSTGRSELCPVGRVPFMLSTNILAQDGCRSPKKQAAQTEQHFCEHTVMSQSSDSDETGETAACSLLQRKLPVVISCDEDDNQISSQKRPRRDSGTAETDSDSSEENDSSLAAVLAQNLDLFRFLKFLNHDTSSPQDSSSVSPNDEMIDNQPQEVTEWLNTSPESRQQDTSKLPKTLFTTVEQQQHNSAHDSTLSGANDVLHRSNVENAAFEETSLNELSESEPEAEEVLRTEEDRVCSRLLEWLNPNPLNPNPDAVNDISLQDTIISEVLVHSALSVETCNTLGDAPITDVLRKMLLRNKFDTLSPAERYSWPMVARGCNTLIITPNADNPLSYLAPLLSHILLNSIFTSQTTYSGPIAVLLCSGWEKAQAVYDLLEEAKLSQSLCPVIVLLGVGKDEAKAVKIPKNCLLLVTTPFTLVRLLSCHCFLFLRLCHLVLDEADHLFELAPDEMETILKHFQRVTCNEENAFHPQQLVAIAKCWTSHMEGLISGHMSDPCIIITAPEEAALYGNVQQVIFMTPEVSKISVLLSVLDLNPDVGQKTVVVANSAQEVEDVFKAVNNKSAFCLKTHEGITHENDFVIEQWRKDIGPGTHVILVTTSACLRCLGIRDATCLVHFGFPTSPKQFGSRFFCMSENFRNLSQQVCSQDPRKVARSVMLISEGNARHVLGVERYLKRTNAPLPPELVSFAQEVHAIREHLKADRPLCNHLKRFGFCRNSSVCPDRHKFSSQLDQSELPASGLIEVVPLHIKSASVFYGHVIRKDDSSFKAMTTEMAAFYADRKPGASDLLLGGLYAVQQDQEFHRVKILSLNDRDDRLFFTVMVSFIDVGKEEEVKSHEILQLPDQFQSLPGQAVEIIFCGVKPADAEADWHPKVTRVIHHKIRGLQHQARAVLSLGNTVFVDSLVRVTKIPGTKTLINEYNVQSEILNTGMGVCNPEHVGLLKALCQDDLANGSIELGCTVSDSFVGGRSSRGLPVTFLGPRENGPRFSEDTGEINLYVYSDSDEESDSPSTFH</sequence>
<feature type="domain" description="C3H1-type" evidence="10">
    <location>
        <begin position="919"/>
        <end position="947"/>
    </location>
</feature>
<dbReference type="CDD" id="cd20435">
    <property type="entry name" value="Tudor_TDRD12_rpt2"/>
    <property type="match status" value="1"/>
</dbReference>
<dbReference type="InterPro" id="IPR000571">
    <property type="entry name" value="Znf_CCCH"/>
</dbReference>
<keyword evidence="2" id="KW-0677">Repeat</keyword>
<dbReference type="SUPFAM" id="SSF52540">
    <property type="entry name" value="P-loop containing nucleoside triphosphate hydrolases"/>
    <property type="match status" value="2"/>
</dbReference>
<dbReference type="GO" id="GO:0003724">
    <property type="term" value="F:RNA helicase activity"/>
    <property type="evidence" value="ECO:0007669"/>
    <property type="project" value="UniProtKB-EC"/>
</dbReference>
<keyword evidence="6" id="KW-0067">ATP-binding</keyword>
<organism evidence="11 12">
    <name type="scientific">Nothobranchius furzeri</name>
    <name type="common">Turquoise killifish</name>
    <dbReference type="NCBI Taxonomy" id="105023"/>
    <lineage>
        <taxon>Eukaryota</taxon>
        <taxon>Metazoa</taxon>
        <taxon>Chordata</taxon>
        <taxon>Craniata</taxon>
        <taxon>Vertebrata</taxon>
        <taxon>Euteleostomi</taxon>
        <taxon>Actinopterygii</taxon>
        <taxon>Neopterygii</taxon>
        <taxon>Teleostei</taxon>
        <taxon>Neoteleostei</taxon>
        <taxon>Acanthomorphata</taxon>
        <taxon>Ovalentaria</taxon>
        <taxon>Atherinomorphae</taxon>
        <taxon>Cyprinodontiformes</taxon>
        <taxon>Nothobranchiidae</taxon>
        <taxon>Nothobranchius</taxon>
    </lineage>
</organism>
<keyword evidence="3" id="KW-0547">Nucleotide-binding</keyword>
<evidence type="ECO:0000256" key="5">
    <source>
        <dbReference type="ARBA" id="ARBA00022806"/>
    </source>
</evidence>
<dbReference type="SUPFAM" id="SSF63748">
    <property type="entry name" value="Tudor/PWWP/MBT"/>
    <property type="match status" value="2"/>
</dbReference>
<dbReference type="InterPro" id="IPR035437">
    <property type="entry name" value="SNase_OB-fold_sf"/>
</dbReference>
<dbReference type="AlphaFoldDB" id="A0A9D2Y358"/>
<dbReference type="InterPro" id="IPR027417">
    <property type="entry name" value="P-loop_NTPase"/>
</dbReference>
<reference evidence="11" key="1">
    <citation type="submission" date="2020-03" db="EMBL/GenBank/DDBJ databases">
        <title>Intra-Species Differences in Population Size shape Life History and Genome Evolution.</title>
        <authorList>
            <person name="Willemsen D."/>
            <person name="Cui R."/>
            <person name="Valenzano D.R."/>
        </authorList>
    </citation>
    <scope>NUCLEOTIDE SEQUENCE</scope>
    <source>
        <strain evidence="11">GRZ</strain>
        <tissue evidence="11">Whole</tissue>
    </source>
</reference>
<keyword evidence="8" id="KW-0479">Metal-binding</keyword>
<dbReference type="Proteomes" id="UP000822369">
    <property type="component" value="Chromosome 10"/>
</dbReference>
<dbReference type="Pfam" id="PF00567">
    <property type="entry name" value="TUDOR"/>
    <property type="match status" value="2"/>
</dbReference>
<comment type="caution">
    <text evidence="11">The sequence shown here is derived from an EMBL/GenBank/DDBJ whole genome shotgun (WGS) entry which is preliminary data.</text>
</comment>
<dbReference type="FunFam" id="3.40.50.300:FF:001416">
    <property type="entry name" value="Tudor domain containing 12"/>
    <property type="match status" value="1"/>
</dbReference>
<evidence type="ECO:0000256" key="8">
    <source>
        <dbReference type="PROSITE-ProRule" id="PRU00723"/>
    </source>
</evidence>
<dbReference type="PANTHER" id="PTHR22655:SF2">
    <property type="entry name" value="ATP-DEPENDENT RNA HELICASE TDRD12-RELATED"/>
    <property type="match status" value="1"/>
</dbReference>
<dbReference type="Gene3D" id="2.40.50.90">
    <property type="match status" value="1"/>
</dbReference>
<gene>
    <name evidence="11" type="primary">tdrd12</name>
    <name evidence="11" type="ORF">G4P62_007781</name>
</gene>
<feature type="region of interest" description="Disordered" evidence="9">
    <location>
        <begin position="296"/>
        <end position="328"/>
    </location>
</feature>
<dbReference type="KEGG" id="nfu:107382257"/>
<keyword evidence="8" id="KW-0863">Zinc-finger</keyword>
<proteinExistence type="predicted"/>
<dbReference type="CTD" id="91646"/>
<evidence type="ECO:0000256" key="1">
    <source>
        <dbReference type="ARBA" id="ARBA00012552"/>
    </source>
</evidence>
<keyword evidence="8" id="KW-0862">Zinc</keyword>
<evidence type="ECO:0000313" key="11">
    <source>
        <dbReference type="EMBL" id="KAF7213177.1"/>
    </source>
</evidence>
<dbReference type="GO" id="GO:0042078">
    <property type="term" value="P:germ-line stem cell division"/>
    <property type="evidence" value="ECO:0007669"/>
    <property type="project" value="TreeGrafter"/>
</dbReference>
<dbReference type="PROSITE" id="PS50103">
    <property type="entry name" value="ZF_C3H1"/>
    <property type="match status" value="1"/>
</dbReference>